<sequence>MEKQEFMEKAAKMMAMAAAALFGRDDGLTAESALDEHSTKIRLREGGNYVVWHISDTGRITYFYGGLKLPAAVYEKYYSYHAGDDHALILNRLSQDFILFSFILPHLALLEENRFEITAQDDNLEAFAAVMCLKTLLELLNEMNGTKTDMEESGQYILS</sequence>
<reference evidence="1 2" key="1">
    <citation type="submission" date="2015-04" db="EMBL/GenBank/DDBJ databases">
        <title>Draft genome sequence of bacteremic isolate Catabacter hongkongensis type strain HKU16T.</title>
        <authorList>
            <person name="Lau S.K."/>
            <person name="Teng J.L."/>
            <person name="Huang Y."/>
            <person name="Curreem S.O."/>
            <person name="Tsui S.K."/>
            <person name="Woo P.C."/>
        </authorList>
    </citation>
    <scope>NUCLEOTIDE SEQUENCE [LARGE SCALE GENOMIC DNA]</scope>
    <source>
        <strain evidence="1 2">HKU16</strain>
    </source>
</reference>
<evidence type="ECO:0000313" key="1">
    <source>
        <dbReference type="EMBL" id="KKI51900.1"/>
    </source>
</evidence>
<dbReference type="Proteomes" id="UP000034076">
    <property type="component" value="Unassembled WGS sequence"/>
</dbReference>
<dbReference type="AlphaFoldDB" id="A0A0M2NNV8"/>
<organism evidence="1 2">
    <name type="scientific">Christensenella hongkongensis</name>
    <dbReference type="NCBI Taxonomy" id="270498"/>
    <lineage>
        <taxon>Bacteria</taxon>
        <taxon>Bacillati</taxon>
        <taxon>Bacillota</taxon>
        <taxon>Clostridia</taxon>
        <taxon>Christensenellales</taxon>
        <taxon>Christensenellaceae</taxon>
        <taxon>Christensenella</taxon>
    </lineage>
</organism>
<dbReference type="STRING" id="270498.CHK_0583"/>
<accession>A0A0M2NNV8</accession>
<evidence type="ECO:0000313" key="2">
    <source>
        <dbReference type="Proteomes" id="UP000034076"/>
    </source>
</evidence>
<protein>
    <submittedName>
        <fullName evidence="1">Uncharacterized protein</fullName>
    </submittedName>
</protein>
<comment type="caution">
    <text evidence="1">The sequence shown here is derived from an EMBL/GenBank/DDBJ whole genome shotgun (WGS) entry which is preliminary data.</text>
</comment>
<name>A0A0M2NNV8_9FIRM</name>
<dbReference type="OrthoDB" id="9880208at2"/>
<dbReference type="EMBL" id="LAYJ01000053">
    <property type="protein sequence ID" value="KKI51900.1"/>
    <property type="molecule type" value="Genomic_DNA"/>
</dbReference>
<dbReference type="RefSeq" id="WP_046442528.1">
    <property type="nucleotide sequence ID" value="NZ_LAYJ01000053.1"/>
</dbReference>
<gene>
    <name evidence="1" type="ORF">CHK_0583</name>
</gene>
<proteinExistence type="predicted"/>
<keyword evidence="2" id="KW-1185">Reference proteome</keyword>